<dbReference type="OrthoDB" id="6509975at2759"/>
<feature type="active site" description="Nucleophile" evidence="5">
    <location>
        <position position="93"/>
    </location>
</feature>
<dbReference type="PANTHER" id="PTHR20963">
    <property type="entry name" value="MULTIPLE INOSITOL POLYPHOSPHATE PHOSPHATASE-RELATED"/>
    <property type="match status" value="1"/>
</dbReference>
<comment type="caution">
    <text evidence="7">The sequence shown here is derived from an EMBL/GenBank/DDBJ whole genome shotgun (WGS) entry which is preliminary data.</text>
</comment>
<gene>
    <name evidence="7" type="ORF">TI39_contig683g00007</name>
</gene>
<dbReference type="PANTHER" id="PTHR20963:SF18">
    <property type="entry name" value="ACID PHOSPHATASE PHO11-RELATED"/>
    <property type="match status" value="1"/>
</dbReference>
<dbReference type="GO" id="GO:0003993">
    <property type="term" value="F:acid phosphatase activity"/>
    <property type="evidence" value="ECO:0007669"/>
    <property type="project" value="TreeGrafter"/>
</dbReference>
<keyword evidence="8" id="KW-1185">Reference proteome</keyword>
<feature type="active site" description="Proton donor" evidence="5">
    <location>
        <position position="361"/>
    </location>
</feature>
<organism evidence="7 8">
    <name type="scientific">Zymoseptoria brevis</name>
    <dbReference type="NCBI Taxonomy" id="1047168"/>
    <lineage>
        <taxon>Eukaryota</taxon>
        <taxon>Fungi</taxon>
        <taxon>Dikarya</taxon>
        <taxon>Ascomycota</taxon>
        <taxon>Pezizomycotina</taxon>
        <taxon>Dothideomycetes</taxon>
        <taxon>Dothideomycetidae</taxon>
        <taxon>Mycosphaerellales</taxon>
        <taxon>Mycosphaerellaceae</taxon>
        <taxon>Zymoseptoria</taxon>
    </lineage>
</organism>
<accession>A0A0F4GJB7</accession>
<evidence type="ECO:0000256" key="5">
    <source>
        <dbReference type="PIRSR" id="PIRSR000894-1"/>
    </source>
</evidence>
<evidence type="ECO:0000256" key="4">
    <source>
        <dbReference type="ARBA" id="ARBA00023180"/>
    </source>
</evidence>
<name>A0A0F4GJB7_9PEZI</name>
<dbReference type="PIRSF" id="PIRSF000894">
    <property type="entry name" value="Acid_phosphatase"/>
    <property type="match status" value="1"/>
</dbReference>
<dbReference type="InterPro" id="IPR000560">
    <property type="entry name" value="His_Pase_clade-2"/>
</dbReference>
<dbReference type="InterPro" id="IPR016274">
    <property type="entry name" value="Histidine_acid_Pase_euk"/>
</dbReference>
<dbReference type="Pfam" id="PF00328">
    <property type="entry name" value="His_Phos_2"/>
    <property type="match status" value="1"/>
</dbReference>
<feature type="disulfide bond" evidence="6">
    <location>
        <begin position="287"/>
        <end position="300"/>
    </location>
</feature>
<dbReference type="GO" id="GO:0009277">
    <property type="term" value="C:fungal-type cell wall"/>
    <property type="evidence" value="ECO:0007669"/>
    <property type="project" value="TreeGrafter"/>
</dbReference>
<dbReference type="EMBL" id="LAFY01000675">
    <property type="protein sequence ID" value="KJX96285.1"/>
    <property type="molecule type" value="Genomic_DNA"/>
</dbReference>
<proteinExistence type="inferred from homology"/>
<feature type="disulfide bond" evidence="6">
    <location>
        <begin position="454"/>
        <end position="462"/>
    </location>
</feature>
<dbReference type="InterPro" id="IPR033379">
    <property type="entry name" value="Acid_Pase_AS"/>
</dbReference>
<comment type="similarity">
    <text evidence="1">Belongs to the histidine acid phosphatase family.</text>
</comment>
<evidence type="ECO:0000256" key="2">
    <source>
        <dbReference type="ARBA" id="ARBA00012632"/>
    </source>
</evidence>
<evidence type="ECO:0000313" key="7">
    <source>
        <dbReference type="EMBL" id="KJX96285.1"/>
    </source>
</evidence>
<evidence type="ECO:0000256" key="6">
    <source>
        <dbReference type="PIRSR" id="PIRSR000894-2"/>
    </source>
</evidence>
<keyword evidence="4" id="KW-0325">Glycoprotein</keyword>
<keyword evidence="6" id="KW-1015">Disulfide bond</keyword>
<keyword evidence="3" id="KW-0378">Hydrolase</keyword>
<dbReference type="STRING" id="1047168.A0A0F4GJB7"/>
<protein>
    <recommendedName>
        <fullName evidence="2">3-phytase</fullName>
        <ecNumber evidence="2">3.1.3.8</ecNumber>
    </recommendedName>
</protein>
<evidence type="ECO:0000313" key="8">
    <source>
        <dbReference type="Proteomes" id="UP000033647"/>
    </source>
</evidence>
<dbReference type="GO" id="GO:0016158">
    <property type="term" value="F:inositol hexakisphosphate 3-phosphatase activity"/>
    <property type="evidence" value="ECO:0007669"/>
    <property type="project" value="UniProtKB-EC"/>
</dbReference>
<sequence length="512" mass="57525">MRWISRSRSTIDRLLWLTLSTITCILAIALYRSPDATALRRGTSNGEPEKDWNVKHHLGGISPWYARTPQGINGSHDIPPGCVVDQVHLMSRHGERFPTLAPGIRMLELYQRLQHANITFAGDLAFVNSWNFFAPLPDQQFEQLTTTSPYAGTLSAFSAGVKLRTKYFHLLESAIARRKTSFWASDSQRVIDTAKNFASGFFGMDWADYTTLHIIPETLEQGSNTLTPGRACRNYFDDTDDYGRGYGAKQLKAFGATYLSAISQRLQNDNSEIAFSNDEVYTMQEMCGFELMAKGSSKWCDVFTRDEWLSFEYARDTWHYYRAGSGSPYAASLGFPWLNATTNLLRQGPEAGPLFLSFNHDVDIMTLLAALDLFPQDPPLPTSRVLHDRTWRMSDVTPMHGRIALERMTCTALKTCFANPLYPNHVYCDENEEEEFETYVRIDVNDAIVPLPGCADGPGGSCPLHDFEKRVGKRGRETKSFAEMCGTGGSGGVEFLHQERKQAFPQQSGSKT</sequence>
<dbReference type="AlphaFoldDB" id="A0A0F4GJB7"/>
<dbReference type="PROSITE" id="PS00616">
    <property type="entry name" value="HIS_ACID_PHOSPHAT_1"/>
    <property type="match status" value="1"/>
</dbReference>
<dbReference type="Gene3D" id="3.40.50.1240">
    <property type="entry name" value="Phosphoglycerate mutase-like"/>
    <property type="match status" value="1"/>
</dbReference>
<dbReference type="SUPFAM" id="SSF53254">
    <property type="entry name" value="Phosphoglycerate mutase-like"/>
    <property type="match status" value="1"/>
</dbReference>
<dbReference type="EC" id="3.1.3.8" evidence="2"/>
<evidence type="ECO:0000256" key="3">
    <source>
        <dbReference type="ARBA" id="ARBA00022801"/>
    </source>
</evidence>
<feature type="disulfide bond" evidence="6">
    <location>
        <begin position="82"/>
        <end position="410"/>
    </location>
</feature>
<dbReference type="InterPro" id="IPR029033">
    <property type="entry name" value="His_PPase_superfam"/>
</dbReference>
<reference evidence="7 8" key="1">
    <citation type="submission" date="2015-03" db="EMBL/GenBank/DDBJ databases">
        <title>RNA-seq based gene annotation and comparative genomics of four Zymoseptoria species reveal species-specific pathogenicity related genes and transposable element activity.</title>
        <authorList>
            <person name="Grandaubert J."/>
            <person name="Bhattacharyya A."/>
            <person name="Stukenbrock E.H."/>
        </authorList>
    </citation>
    <scope>NUCLEOTIDE SEQUENCE [LARGE SCALE GENOMIC DNA]</scope>
    <source>
        <strain evidence="7 8">Zb18110</strain>
    </source>
</reference>
<dbReference type="CDD" id="cd07061">
    <property type="entry name" value="HP_HAP_like"/>
    <property type="match status" value="1"/>
</dbReference>
<dbReference type="Proteomes" id="UP000033647">
    <property type="component" value="Unassembled WGS sequence"/>
</dbReference>
<evidence type="ECO:0000256" key="1">
    <source>
        <dbReference type="ARBA" id="ARBA00005375"/>
    </source>
</evidence>